<dbReference type="EMBL" id="JBHUMY010000001">
    <property type="protein sequence ID" value="MFD2659203.1"/>
    <property type="molecule type" value="Genomic_DNA"/>
</dbReference>
<keyword evidence="8" id="KW-0350">Heme biosynthesis</keyword>
<dbReference type="PANTHER" id="PTHR35457:SF1">
    <property type="entry name" value="HEME A SYNTHASE"/>
    <property type="match status" value="1"/>
</dbReference>
<dbReference type="InterPro" id="IPR003780">
    <property type="entry name" value="COX15/CtaA_fam"/>
</dbReference>
<keyword evidence="3 12" id="KW-0812">Transmembrane</keyword>
<evidence type="ECO:0000256" key="6">
    <source>
        <dbReference type="ARBA" id="ARBA00023002"/>
    </source>
</evidence>
<evidence type="ECO:0000256" key="7">
    <source>
        <dbReference type="ARBA" id="ARBA00023004"/>
    </source>
</evidence>
<name>A0ABW5QS04_9BACL</name>
<feature type="transmembrane region" description="Helical" evidence="12">
    <location>
        <begin position="63"/>
        <end position="83"/>
    </location>
</feature>
<accession>A0ABW5QS04</accession>
<sequence>MVTGRFRKLSLASCIGMLLVLLAGALVTKTGSGEGCGTDWPLCNGKFVPAYTLESMIEYSHRFVTGIEGLLVVAVFVWTFIYYRHNRGKFLEPLLYAGAALFFTIVQALLGAAAVIWPTSPTVMAFHFGISLLAVAATMLHVVWTRREKHGELDRPERLPASIFPRMLLLSIYTYVVVYLGAYIRHTESSGGCLDWPLCNGQVVPELWNDAGLSASGIVFLHRAAALLLGLFILGMYIHIRRVTKGSSTVLSRAAAWSVILLVAQILSGVWMTYNLLNEDLFIFTSLVHNLIITGLFGLLLDILIRSWRFRERR</sequence>
<evidence type="ECO:0000256" key="12">
    <source>
        <dbReference type="SAM" id="Phobius"/>
    </source>
</evidence>
<proteinExistence type="predicted"/>
<feature type="transmembrane region" description="Helical" evidence="12">
    <location>
        <begin position="283"/>
        <end position="305"/>
    </location>
</feature>
<dbReference type="Pfam" id="PF02628">
    <property type="entry name" value="COX15-CtaA"/>
    <property type="match status" value="2"/>
</dbReference>
<keyword evidence="4" id="KW-0479">Metal-binding</keyword>
<evidence type="ECO:0000256" key="5">
    <source>
        <dbReference type="ARBA" id="ARBA00022989"/>
    </source>
</evidence>
<keyword evidence="7" id="KW-0408">Iron</keyword>
<evidence type="ECO:0000256" key="10">
    <source>
        <dbReference type="ARBA" id="ARBA00023157"/>
    </source>
</evidence>
<evidence type="ECO:0000313" key="14">
    <source>
        <dbReference type="Proteomes" id="UP001597493"/>
    </source>
</evidence>
<evidence type="ECO:0000256" key="4">
    <source>
        <dbReference type="ARBA" id="ARBA00022723"/>
    </source>
</evidence>
<comment type="subcellular location">
    <subcellularLocation>
        <location evidence="1">Membrane</location>
        <topology evidence="1">Multi-pass membrane protein</topology>
    </subcellularLocation>
</comment>
<protein>
    <submittedName>
        <fullName evidence="13">Heme A synthase</fullName>
    </submittedName>
</protein>
<feature type="transmembrane region" description="Helical" evidence="12">
    <location>
        <begin position="95"/>
        <end position="117"/>
    </location>
</feature>
<feature type="transmembrane region" description="Helical" evidence="12">
    <location>
        <begin position="123"/>
        <end position="143"/>
    </location>
</feature>
<evidence type="ECO:0000256" key="8">
    <source>
        <dbReference type="ARBA" id="ARBA00023133"/>
    </source>
</evidence>
<keyword evidence="6" id="KW-0560">Oxidoreductase</keyword>
<comment type="pathway">
    <text evidence="11">Porphyrin-containing compound metabolism.</text>
</comment>
<keyword evidence="14" id="KW-1185">Reference proteome</keyword>
<keyword evidence="10" id="KW-1015">Disulfide bond</keyword>
<dbReference type="RefSeq" id="WP_379269546.1">
    <property type="nucleotide sequence ID" value="NZ_JBHUGT010000031.1"/>
</dbReference>
<feature type="transmembrane region" description="Helical" evidence="12">
    <location>
        <begin position="215"/>
        <end position="238"/>
    </location>
</feature>
<evidence type="ECO:0000256" key="2">
    <source>
        <dbReference type="ARBA" id="ARBA00022475"/>
    </source>
</evidence>
<keyword evidence="9 12" id="KW-0472">Membrane</keyword>
<evidence type="ECO:0000313" key="13">
    <source>
        <dbReference type="EMBL" id="MFD2659203.1"/>
    </source>
</evidence>
<evidence type="ECO:0000256" key="11">
    <source>
        <dbReference type="ARBA" id="ARBA00023444"/>
    </source>
</evidence>
<dbReference type="Proteomes" id="UP001597493">
    <property type="component" value="Unassembled WGS sequence"/>
</dbReference>
<reference evidence="14" key="1">
    <citation type="journal article" date="2019" name="Int. J. Syst. Evol. Microbiol.">
        <title>The Global Catalogue of Microorganisms (GCM) 10K type strain sequencing project: providing services to taxonomists for standard genome sequencing and annotation.</title>
        <authorList>
            <consortium name="The Broad Institute Genomics Platform"/>
            <consortium name="The Broad Institute Genome Sequencing Center for Infectious Disease"/>
            <person name="Wu L."/>
            <person name="Ma J."/>
        </authorList>
    </citation>
    <scope>NUCLEOTIDE SEQUENCE [LARGE SCALE GENOMIC DNA]</scope>
    <source>
        <strain evidence="14">TISTR 1827</strain>
    </source>
</reference>
<evidence type="ECO:0000256" key="3">
    <source>
        <dbReference type="ARBA" id="ARBA00022692"/>
    </source>
</evidence>
<dbReference type="PANTHER" id="PTHR35457">
    <property type="entry name" value="HEME A SYNTHASE"/>
    <property type="match status" value="1"/>
</dbReference>
<feature type="transmembrane region" description="Helical" evidence="12">
    <location>
        <begin position="163"/>
        <end position="184"/>
    </location>
</feature>
<comment type="caution">
    <text evidence="13">The sequence shown here is derived from an EMBL/GenBank/DDBJ whole genome shotgun (WGS) entry which is preliminary data.</text>
</comment>
<evidence type="ECO:0000256" key="1">
    <source>
        <dbReference type="ARBA" id="ARBA00004141"/>
    </source>
</evidence>
<keyword evidence="2" id="KW-1003">Cell membrane</keyword>
<gene>
    <name evidence="13" type="ORF">ACFSW5_02860</name>
</gene>
<keyword evidence="5 12" id="KW-1133">Transmembrane helix</keyword>
<evidence type="ECO:0000256" key="9">
    <source>
        <dbReference type="ARBA" id="ARBA00023136"/>
    </source>
</evidence>
<dbReference type="InterPro" id="IPR050450">
    <property type="entry name" value="COX15/CtaA_HemeA_synthase"/>
</dbReference>
<organism evidence="13 14">
    <name type="scientific">Paenibacillus thailandensis</name>
    <dbReference type="NCBI Taxonomy" id="393250"/>
    <lineage>
        <taxon>Bacteria</taxon>
        <taxon>Bacillati</taxon>
        <taxon>Bacillota</taxon>
        <taxon>Bacilli</taxon>
        <taxon>Bacillales</taxon>
        <taxon>Paenibacillaceae</taxon>
        <taxon>Paenibacillus</taxon>
    </lineage>
</organism>
<feature type="transmembrane region" description="Helical" evidence="12">
    <location>
        <begin position="250"/>
        <end position="271"/>
    </location>
</feature>